<dbReference type="KEGG" id="fox:FOXG_18473"/>
<organism evidence="1 2">
    <name type="scientific">Fusarium oxysporum f. sp. lycopersici (strain 4287 / CBS 123668 / FGSC 9935 / NRRL 34936)</name>
    <name type="common">Fusarium vascular wilt of tomato</name>
    <dbReference type="NCBI Taxonomy" id="426428"/>
    <lineage>
        <taxon>Eukaryota</taxon>
        <taxon>Fungi</taxon>
        <taxon>Dikarya</taxon>
        <taxon>Ascomycota</taxon>
        <taxon>Pezizomycotina</taxon>
        <taxon>Sordariomycetes</taxon>
        <taxon>Hypocreomycetidae</taxon>
        <taxon>Hypocreales</taxon>
        <taxon>Nectriaceae</taxon>
        <taxon>Fusarium</taxon>
        <taxon>Fusarium oxysporum species complex</taxon>
    </lineage>
</organism>
<evidence type="ECO:0000313" key="2">
    <source>
        <dbReference type="Proteomes" id="UP000009097"/>
    </source>
</evidence>
<dbReference type="AlphaFoldDB" id="A0A0J9WIN8"/>
<proteinExistence type="predicted"/>
<accession>A0A0J9WIN8</accession>
<sequence>MSRSLPELGEDCKGLAKNAAGQLSGLWVSKSGEAQRMKRKEVEAGER</sequence>
<protein>
    <submittedName>
        <fullName evidence="1">Uncharacterized protein</fullName>
    </submittedName>
</protein>
<reference evidence="1" key="1">
    <citation type="submission" date="2007-04" db="EMBL/GenBank/DDBJ databases">
        <authorList>
            <consortium name="The Broad Institute Genome Sequencing Platform"/>
            <person name="Birren B."/>
            <person name="Lander E."/>
            <person name="Galagan J."/>
            <person name="Nusbaum C."/>
            <person name="Devon K."/>
            <person name="Ma L.-J."/>
            <person name="Jaffe D."/>
            <person name="Butler J."/>
            <person name="Alvarez P."/>
            <person name="Gnerre S."/>
            <person name="Grabherr M."/>
            <person name="Kleber M."/>
            <person name="Mauceli E."/>
            <person name="Brockman W."/>
            <person name="MacCallum I.A."/>
            <person name="Young S."/>
            <person name="LaButti K."/>
            <person name="DeCaprio D."/>
            <person name="Crawford M."/>
            <person name="Koehrsen M."/>
            <person name="Engels R."/>
            <person name="Montgomery P."/>
            <person name="Pearson M."/>
            <person name="Howarth C."/>
            <person name="Larson L."/>
            <person name="White J."/>
            <person name="O'Leary S."/>
            <person name="Kodira C."/>
            <person name="Zeng Q."/>
            <person name="Yandava C."/>
            <person name="Alvarado L."/>
            <person name="Kistler C."/>
            <person name="Shim W.-B."/>
            <person name="Kang S."/>
            <person name="Woloshuk C."/>
        </authorList>
    </citation>
    <scope>NUCLEOTIDE SEQUENCE</scope>
    <source>
        <strain evidence="1">4287</strain>
    </source>
</reference>
<dbReference type="VEuPathDB" id="FungiDB:FOXG_18473"/>
<evidence type="ECO:0000313" key="1">
    <source>
        <dbReference type="EMBL" id="KNA98856.1"/>
    </source>
</evidence>
<dbReference type="RefSeq" id="XP_018236902.1">
    <property type="nucleotide sequence ID" value="XM_018398553.1"/>
</dbReference>
<dbReference type="Proteomes" id="UP000009097">
    <property type="component" value="Unassembled WGS sequence"/>
</dbReference>
<dbReference type="GeneID" id="28959179"/>
<name>A0A0J9WIN8_FUSO4</name>
<gene>
    <name evidence="1" type="ORF">FOXG_18473</name>
</gene>
<reference evidence="1" key="2">
    <citation type="journal article" date="2010" name="Nature">
        <title>Comparative genomics reveals mobile pathogenicity chromosomes in Fusarium.</title>
        <authorList>
            <person name="Ma L.J."/>
            <person name="van der Does H.C."/>
            <person name="Borkovich K.A."/>
            <person name="Coleman J.J."/>
            <person name="Daboussi M.J."/>
            <person name="Di Pietro A."/>
            <person name="Dufresne M."/>
            <person name="Freitag M."/>
            <person name="Grabherr M."/>
            <person name="Henrissat B."/>
            <person name="Houterman P.M."/>
            <person name="Kang S."/>
            <person name="Shim W.B."/>
            <person name="Woloshuk C."/>
            <person name="Xie X."/>
            <person name="Xu J.R."/>
            <person name="Antoniw J."/>
            <person name="Baker S.E."/>
            <person name="Bluhm B.H."/>
            <person name="Breakspear A."/>
            <person name="Brown D.W."/>
            <person name="Butchko R.A."/>
            <person name="Chapman S."/>
            <person name="Coulson R."/>
            <person name="Coutinho P.M."/>
            <person name="Danchin E.G."/>
            <person name="Diener A."/>
            <person name="Gale L.R."/>
            <person name="Gardiner D.M."/>
            <person name="Goff S."/>
            <person name="Hammond-Kosack K.E."/>
            <person name="Hilburn K."/>
            <person name="Hua-Van A."/>
            <person name="Jonkers W."/>
            <person name="Kazan K."/>
            <person name="Kodira C.D."/>
            <person name="Koehrsen M."/>
            <person name="Kumar L."/>
            <person name="Lee Y.H."/>
            <person name="Li L."/>
            <person name="Manners J.M."/>
            <person name="Miranda-Saavedra D."/>
            <person name="Mukherjee M."/>
            <person name="Park G."/>
            <person name="Park J."/>
            <person name="Park S.Y."/>
            <person name="Proctor R.H."/>
            <person name="Regev A."/>
            <person name="Ruiz-Roldan M.C."/>
            <person name="Sain D."/>
            <person name="Sakthikumar S."/>
            <person name="Sykes S."/>
            <person name="Schwartz D.C."/>
            <person name="Turgeon B.G."/>
            <person name="Wapinski I."/>
            <person name="Yoder O."/>
            <person name="Young S."/>
            <person name="Zeng Q."/>
            <person name="Zhou S."/>
            <person name="Galagan J."/>
            <person name="Cuomo C.A."/>
            <person name="Kistler H.C."/>
            <person name="Rep M."/>
        </authorList>
    </citation>
    <scope>NUCLEOTIDE SEQUENCE [LARGE SCALE GENOMIC DNA]</scope>
    <source>
        <strain evidence="1">4287</strain>
    </source>
</reference>
<dbReference type="EMBL" id="DS231698">
    <property type="protein sequence ID" value="KNA98856.1"/>
    <property type="molecule type" value="Genomic_DNA"/>
</dbReference>